<feature type="compositionally biased region" description="Basic and acidic residues" evidence="1">
    <location>
        <begin position="129"/>
        <end position="146"/>
    </location>
</feature>
<dbReference type="EMBL" id="VSSQ01002982">
    <property type="protein sequence ID" value="MPM18433.1"/>
    <property type="molecule type" value="Genomic_DNA"/>
</dbReference>
<gene>
    <name evidence="2" type="ORF">SDC9_64844</name>
</gene>
<feature type="region of interest" description="Disordered" evidence="1">
    <location>
        <begin position="128"/>
        <end position="148"/>
    </location>
</feature>
<dbReference type="AlphaFoldDB" id="A0A644XVV7"/>
<evidence type="ECO:0000256" key="1">
    <source>
        <dbReference type="SAM" id="MobiDB-lite"/>
    </source>
</evidence>
<protein>
    <submittedName>
        <fullName evidence="2">Uncharacterized protein</fullName>
    </submittedName>
</protein>
<accession>A0A644XVV7</accession>
<name>A0A644XVV7_9ZZZZ</name>
<comment type="caution">
    <text evidence="2">The sequence shown here is derived from an EMBL/GenBank/DDBJ whole genome shotgun (WGS) entry which is preliminary data.</text>
</comment>
<proteinExistence type="predicted"/>
<reference evidence="2" key="1">
    <citation type="submission" date="2019-08" db="EMBL/GenBank/DDBJ databases">
        <authorList>
            <person name="Kucharzyk K."/>
            <person name="Murdoch R.W."/>
            <person name="Higgins S."/>
            <person name="Loffler F."/>
        </authorList>
    </citation>
    <scope>NUCLEOTIDE SEQUENCE</scope>
</reference>
<evidence type="ECO:0000313" key="2">
    <source>
        <dbReference type="EMBL" id="MPM18433.1"/>
    </source>
</evidence>
<sequence>MQRLVVVLIFVQQQEGKQSAEEHTGLQLHQRRAVLQGGVDENNGDNQGNQSQPAVGHLFAVCGENVNGFGYKVLSAGLRGGHHAEQQDGAKHKHGAAGDETNHRAAHEVVQPQRVGGNGVVNLGCAGRHHGEGGAAEGKRARDEPPGKVGLTEHLQGDGEHREAAHKYAHAAVSQHGAGKGNGNQGLILAEETHDKLGDGLCAVCDLHHLAHEHAGEEDQVVGLKEFYEAAYKGDLQRVIQVEAAGERNDGRADKGDDKNIDALHNQVHQQTKTGDNTDHADQNLNIQSTFPPISYLLAYLLGNTGVRFSRKASTPACLSSLPNTTAQMSFSSSRPVWRSACSPRLIATLA</sequence>
<organism evidence="2">
    <name type="scientific">bioreactor metagenome</name>
    <dbReference type="NCBI Taxonomy" id="1076179"/>
    <lineage>
        <taxon>unclassified sequences</taxon>
        <taxon>metagenomes</taxon>
        <taxon>ecological metagenomes</taxon>
    </lineage>
</organism>